<keyword evidence="1" id="KW-0472">Membrane</keyword>
<protein>
    <submittedName>
        <fullName evidence="2">Uncharacterized protein</fullName>
    </submittedName>
</protein>
<evidence type="ECO:0000313" key="3">
    <source>
        <dbReference type="Proteomes" id="UP000051861"/>
    </source>
</evidence>
<organism evidence="2 3">
    <name type="scientific">candidate division WOR-1 bacterium DG_54_3</name>
    <dbReference type="NCBI Taxonomy" id="1703775"/>
    <lineage>
        <taxon>Bacteria</taxon>
        <taxon>Bacillati</taxon>
        <taxon>Saganbacteria</taxon>
    </lineage>
</organism>
<accession>A0A0S7Y1F4</accession>
<evidence type="ECO:0000313" key="2">
    <source>
        <dbReference type="EMBL" id="KPJ68589.1"/>
    </source>
</evidence>
<dbReference type="AlphaFoldDB" id="A0A0S7Y1F4"/>
<keyword evidence="1" id="KW-0812">Transmembrane</keyword>
<dbReference type="EMBL" id="LIZX01000049">
    <property type="protein sequence ID" value="KPJ68589.1"/>
    <property type="molecule type" value="Genomic_DNA"/>
</dbReference>
<keyword evidence="1" id="KW-1133">Transmembrane helix</keyword>
<feature type="transmembrane region" description="Helical" evidence="1">
    <location>
        <begin position="15"/>
        <end position="33"/>
    </location>
</feature>
<name>A0A0S7Y1F4_UNCSA</name>
<dbReference type="Proteomes" id="UP000051861">
    <property type="component" value="Unassembled WGS sequence"/>
</dbReference>
<proteinExistence type="predicted"/>
<sequence length="248" mass="28646">MNEKSNPDKIGTDKISLLLMIMIILVLGAILLYQYQRPLVTAVLYRIFGEPPITKAVELPSLPPPVVPGLEPAAVPAAPTPEVVEVPVKPTPEALVRLPREYEGLKFSSSYKYIKPLILKKYKPVPKQRTRAGENWRIISDGTKVYQKRREIILEYMGTKIKNPRYLSFKFYDYVLTGVIEKYYGVDPGEQLKKVIDKYGQFRTHDRWKGKERYIWDDGQMQIIFLADSWAKTALFSFQIKMFASELR</sequence>
<gene>
    <name evidence="2" type="ORF">AMJ44_06180</name>
</gene>
<evidence type="ECO:0000256" key="1">
    <source>
        <dbReference type="SAM" id="Phobius"/>
    </source>
</evidence>
<reference evidence="2 3" key="1">
    <citation type="journal article" date="2015" name="Microbiome">
        <title>Genomic resolution of linkages in carbon, nitrogen, and sulfur cycling among widespread estuary sediment bacteria.</title>
        <authorList>
            <person name="Baker B.J."/>
            <person name="Lazar C.S."/>
            <person name="Teske A.P."/>
            <person name="Dick G.J."/>
        </authorList>
    </citation>
    <scope>NUCLEOTIDE SEQUENCE [LARGE SCALE GENOMIC DNA]</scope>
    <source>
        <strain evidence="2">DG_54_3</strain>
    </source>
</reference>
<comment type="caution">
    <text evidence="2">The sequence shown here is derived from an EMBL/GenBank/DDBJ whole genome shotgun (WGS) entry which is preliminary data.</text>
</comment>